<dbReference type="CDD" id="cd03801">
    <property type="entry name" value="GT4_PimA-like"/>
    <property type="match status" value="1"/>
</dbReference>
<protein>
    <submittedName>
        <fullName evidence="3">Glycosyltransferase family 4 protein</fullName>
    </submittedName>
</protein>
<dbReference type="PANTHER" id="PTHR45947">
    <property type="entry name" value="SULFOQUINOVOSYL TRANSFERASE SQD2"/>
    <property type="match status" value="1"/>
</dbReference>
<organism evidence="3 4">
    <name type="scientific">Amedibacillus hominis</name>
    <dbReference type="NCBI Taxonomy" id="2897776"/>
    <lineage>
        <taxon>Bacteria</taxon>
        <taxon>Bacillati</taxon>
        <taxon>Bacillota</taxon>
        <taxon>Erysipelotrichia</taxon>
        <taxon>Erysipelotrichales</taxon>
        <taxon>Erysipelotrichaceae</taxon>
        <taxon>Amedibacillus</taxon>
    </lineage>
</organism>
<keyword evidence="4" id="KW-1185">Reference proteome</keyword>
<dbReference type="Proteomes" id="UP001202402">
    <property type="component" value="Unassembled WGS sequence"/>
</dbReference>
<accession>A0ABS9RAC9</accession>
<dbReference type="PANTHER" id="PTHR45947:SF3">
    <property type="entry name" value="SULFOQUINOVOSYL TRANSFERASE SQD2"/>
    <property type="match status" value="1"/>
</dbReference>
<dbReference type="SUPFAM" id="SSF53756">
    <property type="entry name" value="UDP-Glycosyltransferase/glycogen phosphorylase"/>
    <property type="match status" value="1"/>
</dbReference>
<evidence type="ECO:0000313" key="3">
    <source>
        <dbReference type="EMBL" id="MCH4286108.1"/>
    </source>
</evidence>
<evidence type="ECO:0000313" key="4">
    <source>
        <dbReference type="Proteomes" id="UP001202402"/>
    </source>
</evidence>
<dbReference type="Pfam" id="PF13439">
    <property type="entry name" value="Glyco_transf_4"/>
    <property type="match status" value="1"/>
</dbReference>
<sequence>MKVLLYFEGEKVISKSGIGRAMKHQMAALTSQNIEYTLNPDDDFDILHINTIGPNSSTIIRKARNKGKKVIYHAHSTEEDFRNSFMLSNQIAPLFKKRLVHLYSKADRIITPTPYSKKLIESYGIKLPVHAISNGIDLNKFNYNEDKIKAFREYFQLKEDEKVVICVGLFFVRKGILDFIEVAKRLPEYKFIWFGHVPLYSIPKQIRDIVTKDHPSNVIFPGYVSGPVIEGAYCGGDAFFFPSMEETEGIVVLEALASYQQVILRDIPVYDPWMQDKVNCYMGHNVEEFTKLVDDVVNKRLPDVSEEGRKTAAKRSIEEVGKELRQVYELVLKDENE</sequence>
<evidence type="ECO:0000259" key="2">
    <source>
        <dbReference type="Pfam" id="PF13439"/>
    </source>
</evidence>
<dbReference type="InterPro" id="IPR001296">
    <property type="entry name" value="Glyco_trans_1"/>
</dbReference>
<evidence type="ECO:0000259" key="1">
    <source>
        <dbReference type="Pfam" id="PF00534"/>
    </source>
</evidence>
<proteinExistence type="predicted"/>
<dbReference type="InterPro" id="IPR028098">
    <property type="entry name" value="Glyco_trans_4-like_N"/>
</dbReference>
<dbReference type="Pfam" id="PF00534">
    <property type="entry name" value="Glycos_transf_1"/>
    <property type="match status" value="1"/>
</dbReference>
<dbReference type="RefSeq" id="WP_117453118.1">
    <property type="nucleotide sequence ID" value="NZ_JAKVPQ010000011.1"/>
</dbReference>
<gene>
    <name evidence="3" type="ORF">LQE99_13355</name>
</gene>
<name>A0ABS9RAC9_9FIRM</name>
<feature type="domain" description="Glycosyl transferase family 1" evidence="1">
    <location>
        <begin position="151"/>
        <end position="303"/>
    </location>
</feature>
<reference evidence="3 4" key="1">
    <citation type="submission" date="2022-02" db="EMBL/GenBank/DDBJ databases">
        <title>Genome of Erysipelotrichaceae sp. nov. NSJ-176 isolated from human feces.</title>
        <authorList>
            <person name="Abdugheni R."/>
        </authorList>
    </citation>
    <scope>NUCLEOTIDE SEQUENCE [LARGE SCALE GENOMIC DNA]</scope>
    <source>
        <strain evidence="3 4">NSJ-176</strain>
    </source>
</reference>
<feature type="domain" description="Glycosyltransferase subfamily 4-like N-terminal" evidence="2">
    <location>
        <begin position="43"/>
        <end position="139"/>
    </location>
</feature>
<dbReference type="InterPro" id="IPR050194">
    <property type="entry name" value="Glycosyltransferase_grp1"/>
</dbReference>
<comment type="caution">
    <text evidence="3">The sequence shown here is derived from an EMBL/GenBank/DDBJ whole genome shotgun (WGS) entry which is preliminary data.</text>
</comment>
<dbReference type="Gene3D" id="3.40.50.2000">
    <property type="entry name" value="Glycogen Phosphorylase B"/>
    <property type="match status" value="2"/>
</dbReference>
<dbReference type="EMBL" id="JAKVPQ010000011">
    <property type="protein sequence ID" value="MCH4286108.1"/>
    <property type="molecule type" value="Genomic_DNA"/>
</dbReference>